<accession>B9M2F9</accession>
<proteinExistence type="predicted"/>
<dbReference type="Proteomes" id="UP000007721">
    <property type="component" value="Chromosome"/>
</dbReference>
<dbReference type="HOGENOM" id="CLU_1935019_0_0_7"/>
<protein>
    <submittedName>
        <fullName evidence="1">Uncharacterized protein</fullName>
    </submittedName>
</protein>
<keyword evidence="2" id="KW-1185">Reference proteome</keyword>
<gene>
    <name evidence="1" type="ordered locus">Geob_0976</name>
</gene>
<dbReference type="EMBL" id="CP001390">
    <property type="protein sequence ID" value="ACM19338.1"/>
    <property type="molecule type" value="Genomic_DNA"/>
</dbReference>
<reference evidence="1 2" key="1">
    <citation type="submission" date="2009-01" db="EMBL/GenBank/DDBJ databases">
        <title>Complete sequence of Geobacter sp. FRC-32.</title>
        <authorList>
            <consortium name="US DOE Joint Genome Institute"/>
            <person name="Lucas S."/>
            <person name="Copeland A."/>
            <person name="Lapidus A."/>
            <person name="Glavina del Rio T."/>
            <person name="Dalin E."/>
            <person name="Tice H."/>
            <person name="Bruce D."/>
            <person name="Goodwin L."/>
            <person name="Pitluck S."/>
            <person name="Saunders E."/>
            <person name="Brettin T."/>
            <person name="Detter J.C."/>
            <person name="Han C."/>
            <person name="Larimer F."/>
            <person name="Land M."/>
            <person name="Hauser L."/>
            <person name="Kyrpides N."/>
            <person name="Ovchinnikova G."/>
            <person name="Kostka J."/>
            <person name="Richardson P."/>
        </authorList>
    </citation>
    <scope>NUCLEOTIDE SEQUENCE [LARGE SCALE GENOMIC DNA]</scope>
    <source>
        <strain evidence="2">DSM 22248 / JCM 15807 / FRC-32</strain>
    </source>
</reference>
<dbReference type="eggNOG" id="ENOG502ZDU9">
    <property type="taxonomic scope" value="Bacteria"/>
</dbReference>
<dbReference type="KEGG" id="geo:Geob_0976"/>
<organism evidence="1 2">
    <name type="scientific">Geotalea daltonii (strain DSM 22248 / JCM 15807 / FRC-32)</name>
    <name type="common">Geobacter daltonii</name>
    <dbReference type="NCBI Taxonomy" id="316067"/>
    <lineage>
        <taxon>Bacteria</taxon>
        <taxon>Pseudomonadati</taxon>
        <taxon>Thermodesulfobacteriota</taxon>
        <taxon>Desulfuromonadia</taxon>
        <taxon>Geobacterales</taxon>
        <taxon>Geobacteraceae</taxon>
        <taxon>Geotalea</taxon>
    </lineage>
</organism>
<sequence length="130" mass="14789">MEHILKSDSDSIDFHGYQEYLLTIKDRLPAHVYAFASDAKYFDLQSPTSLHDAWLETCTIKESGKGNRNEARTLEIHLSLLGPFHDRRIHLMYGGVNSYSFNGPRDCEGCAGKNHGDLYTHEIRLSPYDG</sequence>
<evidence type="ECO:0000313" key="1">
    <source>
        <dbReference type="EMBL" id="ACM19338.1"/>
    </source>
</evidence>
<name>B9M2F9_GEODF</name>
<evidence type="ECO:0000313" key="2">
    <source>
        <dbReference type="Proteomes" id="UP000007721"/>
    </source>
</evidence>
<dbReference type="AlphaFoldDB" id="B9M2F9"/>